<gene>
    <name evidence="1" type="ORF">DARMORV10_C06P31840.1</name>
</gene>
<evidence type="ECO:0000313" key="1">
    <source>
        <dbReference type="EMBL" id="CAF2060802.1"/>
    </source>
</evidence>
<dbReference type="EMBL" id="HG994370">
    <property type="protein sequence ID" value="CAF2060802.1"/>
    <property type="molecule type" value="Genomic_DNA"/>
</dbReference>
<accession>A0A816QEE2</accession>
<dbReference type="AlphaFoldDB" id="A0A816QEE2"/>
<name>A0A816QEE2_BRANA</name>
<dbReference type="Proteomes" id="UP001295469">
    <property type="component" value="Chromosome C06"/>
</dbReference>
<sequence>MKLEPDVVVWKTLLYLKLKFDACPFNLPRAILFVITFKTKRRQLLLQLSL</sequence>
<protein>
    <submittedName>
        <fullName evidence="1">(rape) hypothetical protein</fullName>
    </submittedName>
</protein>
<reference evidence="1" key="1">
    <citation type="submission" date="2021-01" db="EMBL/GenBank/DDBJ databases">
        <authorList>
            <consortium name="Genoscope - CEA"/>
            <person name="William W."/>
        </authorList>
    </citation>
    <scope>NUCLEOTIDE SEQUENCE</scope>
</reference>
<organism evidence="1">
    <name type="scientific">Brassica napus</name>
    <name type="common">Rape</name>
    <dbReference type="NCBI Taxonomy" id="3708"/>
    <lineage>
        <taxon>Eukaryota</taxon>
        <taxon>Viridiplantae</taxon>
        <taxon>Streptophyta</taxon>
        <taxon>Embryophyta</taxon>
        <taxon>Tracheophyta</taxon>
        <taxon>Spermatophyta</taxon>
        <taxon>Magnoliopsida</taxon>
        <taxon>eudicotyledons</taxon>
        <taxon>Gunneridae</taxon>
        <taxon>Pentapetalae</taxon>
        <taxon>rosids</taxon>
        <taxon>malvids</taxon>
        <taxon>Brassicales</taxon>
        <taxon>Brassicaceae</taxon>
        <taxon>Brassiceae</taxon>
        <taxon>Brassica</taxon>
    </lineage>
</organism>
<proteinExistence type="predicted"/>